<proteinExistence type="inferred from homology"/>
<protein>
    <submittedName>
        <fullName evidence="11">YeeE/YedE family protein (DUF395)</fullName>
    </submittedName>
</protein>
<keyword evidence="5 10" id="KW-0812">Transmembrane</keyword>
<evidence type="ECO:0000256" key="9">
    <source>
        <dbReference type="SAM" id="MobiDB-lite"/>
    </source>
</evidence>
<dbReference type="EMBL" id="CM001466">
    <property type="protein sequence ID" value="EHY87702.1"/>
    <property type="molecule type" value="Genomic_DNA"/>
</dbReference>
<feature type="transmembrane region" description="Helical" evidence="10">
    <location>
        <begin position="71"/>
        <end position="92"/>
    </location>
</feature>
<feature type="region of interest" description="Disordered" evidence="9">
    <location>
        <begin position="1"/>
        <end position="21"/>
    </location>
</feature>
<evidence type="ECO:0000256" key="6">
    <source>
        <dbReference type="ARBA" id="ARBA00022989"/>
    </source>
</evidence>
<dbReference type="GO" id="GO:0005886">
    <property type="term" value="C:plasma membrane"/>
    <property type="evidence" value="ECO:0007669"/>
    <property type="project" value="UniProtKB-SubCell"/>
</dbReference>
<evidence type="ECO:0000256" key="4">
    <source>
        <dbReference type="ARBA" id="ARBA00022519"/>
    </source>
</evidence>
<feature type="transmembrane region" description="Helical" evidence="10">
    <location>
        <begin position="47"/>
        <end position="65"/>
    </location>
</feature>
<keyword evidence="2" id="KW-0813">Transport</keyword>
<evidence type="ECO:0000313" key="11">
    <source>
        <dbReference type="EMBL" id="EHY87702.1"/>
    </source>
</evidence>
<organism evidence="11 12">
    <name type="scientific">Saccharomonospora azurea NA-128</name>
    <dbReference type="NCBI Taxonomy" id="882081"/>
    <lineage>
        <taxon>Bacteria</taxon>
        <taxon>Bacillati</taxon>
        <taxon>Actinomycetota</taxon>
        <taxon>Actinomycetes</taxon>
        <taxon>Pseudonocardiales</taxon>
        <taxon>Pseudonocardiaceae</taxon>
        <taxon>Saccharomonospora</taxon>
    </lineage>
</organism>
<comment type="similarity">
    <text evidence="8">Belongs to the TsuA/YedE (TC 9.B.102) family.</text>
</comment>
<feature type="transmembrane region" description="Helical" evidence="10">
    <location>
        <begin position="218"/>
        <end position="239"/>
    </location>
</feature>
<comment type="subcellular location">
    <subcellularLocation>
        <location evidence="1">Cell inner membrane</location>
        <topology evidence="1">Multi-pass membrane protein</topology>
    </subcellularLocation>
</comment>
<feature type="transmembrane region" description="Helical" evidence="10">
    <location>
        <begin position="335"/>
        <end position="355"/>
    </location>
</feature>
<evidence type="ECO:0000256" key="3">
    <source>
        <dbReference type="ARBA" id="ARBA00022475"/>
    </source>
</evidence>
<feature type="transmembrane region" description="Helical" evidence="10">
    <location>
        <begin position="180"/>
        <end position="198"/>
    </location>
</feature>
<keyword evidence="6 10" id="KW-1133">Transmembrane helix</keyword>
<feature type="compositionally biased region" description="Low complexity" evidence="9">
    <location>
        <begin position="1"/>
        <end position="19"/>
    </location>
</feature>
<feature type="transmembrane region" description="Helical" evidence="10">
    <location>
        <begin position="146"/>
        <end position="173"/>
    </location>
</feature>
<evidence type="ECO:0000256" key="8">
    <source>
        <dbReference type="ARBA" id="ARBA00035655"/>
    </source>
</evidence>
<gene>
    <name evidence="11" type="ORF">SacazDRAFT_00754</name>
</gene>
<reference evidence="11 12" key="1">
    <citation type="journal article" date="2012" name="Stand. Genomic Sci.">
        <title>Genome sequence of the soil bacterium Saccharomonospora azurea type strain (NA-128(T)).</title>
        <authorList>
            <person name="Klenk H.P."/>
            <person name="Held B."/>
            <person name="Lucas S."/>
            <person name="Lapidus A."/>
            <person name="Copeland A."/>
            <person name="Hammon N."/>
            <person name="Pitluck S."/>
            <person name="Goodwin L.A."/>
            <person name="Han C."/>
            <person name="Tapia R."/>
            <person name="Brambilla E.M."/>
            <person name="Potter G."/>
            <person name="Land M."/>
            <person name="Ivanova N."/>
            <person name="Rohde M."/>
            <person name="Goker M."/>
            <person name="Detter J.C."/>
            <person name="Kyrpides N.C."/>
            <person name="Woyke T."/>
        </authorList>
    </citation>
    <scope>NUCLEOTIDE SEQUENCE [LARGE SCALE GENOMIC DNA]</scope>
    <source>
        <strain evidence="11 12">NA-128</strain>
    </source>
</reference>
<evidence type="ECO:0000256" key="1">
    <source>
        <dbReference type="ARBA" id="ARBA00004429"/>
    </source>
</evidence>
<dbReference type="OrthoDB" id="9794165at2"/>
<feature type="transmembrane region" description="Helical" evidence="10">
    <location>
        <begin position="367"/>
        <end position="390"/>
    </location>
</feature>
<dbReference type="Pfam" id="PF04143">
    <property type="entry name" value="Sulf_transp"/>
    <property type="match status" value="1"/>
</dbReference>
<dbReference type="PANTHER" id="PTHR30574:SF1">
    <property type="entry name" value="SULPHUR TRANSPORT DOMAIN-CONTAINING PROTEIN"/>
    <property type="match status" value="1"/>
</dbReference>
<keyword evidence="4" id="KW-0997">Cell inner membrane</keyword>
<feature type="transmembrane region" description="Helical" evidence="10">
    <location>
        <begin position="113"/>
        <end position="134"/>
    </location>
</feature>
<feature type="transmembrane region" description="Helical" evidence="10">
    <location>
        <begin position="268"/>
        <end position="298"/>
    </location>
</feature>
<keyword evidence="12" id="KW-1185">Reference proteome</keyword>
<dbReference type="PANTHER" id="PTHR30574">
    <property type="entry name" value="INNER MEMBRANE PROTEIN YEDE"/>
    <property type="match status" value="1"/>
</dbReference>
<sequence>MSDSSTTSPAPSTASATPTRTRRVGLLTAPTSVAPPPPDPLGRVSRGPLVVAGLLAVALSWYVWSVHGAKFGALLVIGLFLGVALFHSRFGFTSAWRQLMAVGNGEGLRAHTLLLGTASTLIALVVATGAGLFGSTPAPSAGAIGLPLFVGAAVFAIGMQLGGACASGTLFAVGSGQSTIVFTLGGFIAGSVFYTWAFPAFDGWPEVPGVLLSDHLGWFGSWAVTMLALAAVVVASRVVQARRNPPPQGTVPSARGVARVVRGSWPKWVGAVVLGVLAGAVMLVSGGIWGVTTAFALWGAKLLQMFGLHPETWEFWQSDRYAELLANPVLTEKTSLTNIGIILGAAVAAAAAGAWKLHTSIPWRTAAAAVLGGALMGVGARLAGGCNIGAYLGGISTGSLHGWLWAVFALAGTWVGIKLRPVFGLGVPKPSDSVC</sequence>
<dbReference type="AlphaFoldDB" id="H8GC25"/>
<evidence type="ECO:0000256" key="5">
    <source>
        <dbReference type="ARBA" id="ARBA00022692"/>
    </source>
</evidence>
<keyword evidence="3" id="KW-1003">Cell membrane</keyword>
<feature type="transmembrane region" description="Helical" evidence="10">
    <location>
        <begin position="402"/>
        <end position="419"/>
    </location>
</feature>
<keyword evidence="7 10" id="KW-0472">Membrane</keyword>
<dbReference type="HOGENOM" id="CLU_050656_1_1_11"/>
<name>H8GC25_9PSEU</name>
<dbReference type="InterPro" id="IPR007272">
    <property type="entry name" value="Sulf_transp_TsuA/YedE"/>
</dbReference>
<evidence type="ECO:0000256" key="10">
    <source>
        <dbReference type="SAM" id="Phobius"/>
    </source>
</evidence>
<dbReference type="Proteomes" id="UP000004705">
    <property type="component" value="Chromosome"/>
</dbReference>
<evidence type="ECO:0000256" key="7">
    <source>
        <dbReference type="ARBA" id="ARBA00023136"/>
    </source>
</evidence>
<evidence type="ECO:0000256" key="2">
    <source>
        <dbReference type="ARBA" id="ARBA00022448"/>
    </source>
</evidence>
<accession>H8GC25</accession>
<evidence type="ECO:0000313" key="12">
    <source>
        <dbReference type="Proteomes" id="UP000004705"/>
    </source>
</evidence>